<dbReference type="SMART" id="SM00504">
    <property type="entry name" value="Ubox"/>
    <property type="match status" value="2"/>
</dbReference>
<dbReference type="InterPro" id="IPR013083">
    <property type="entry name" value="Znf_RING/FYVE/PHD"/>
</dbReference>
<evidence type="ECO:0000259" key="7">
    <source>
        <dbReference type="PROSITE" id="PS51698"/>
    </source>
</evidence>
<dbReference type="PANTHER" id="PTHR45647:SF100">
    <property type="entry name" value="U-BOX DOMAIN-CONTAINING PROTEIN 33"/>
    <property type="match status" value="1"/>
</dbReference>
<feature type="domain" description="U-box" evidence="7">
    <location>
        <begin position="73"/>
        <end position="147"/>
    </location>
</feature>
<dbReference type="InterPro" id="IPR003613">
    <property type="entry name" value="Ubox_domain"/>
</dbReference>
<evidence type="ECO:0000313" key="9">
    <source>
        <dbReference type="Proteomes" id="UP000501690"/>
    </source>
</evidence>
<dbReference type="SUPFAM" id="SSF57850">
    <property type="entry name" value="RING/U-box"/>
    <property type="match status" value="2"/>
</dbReference>
<dbReference type="PANTHER" id="PTHR45647">
    <property type="entry name" value="OS02G0152300 PROTEIN"/>
    <property type="match status" value="1"/>
</dbReference>
<name>A0A4D6LVP1_VIGUN</name>
<comment type="pathway">
    <text evidence="3">Protein modification; protein ubiquitination.</text>
</comment>
<dbReference type="GO" id="GO:0016567">
    <property type="term" value="P:protein ubiquitination"/>
    <property type="evidence" value="ECO:0007669"/>
    <property type="project" value="UniProtKB-UniPathway"/>
</dbReference>
<evidence type="ECO:0000256" key="4">
    <source>
        <dbReference type="ARBA" id="ARBA00012483"/>
    </source>
</evidence>
<keyword evidence="9" id="KW-1185">Reference proteome</keyword>
<organism evidence="8 9">
    <name type="scientific">Vigna unguiculata</name>
    <name type="common">Cowpea</name>
    <dbReference type="NCBI Taxonomy" id="3917"/>
    <lineage>
        <taxon>Eukaryota</taxon>
        <taxon>Viridiplantae</taxon>
        <taxon>Streptophyta</taxon>
        <taxon>Embryophyta</taxon>
        <taxon>Tracheophyta</taxon>
        <taxon>Spermatophyta</taxon>
        <taxon>Magnoliopsida</taxon>
        <taxon>eudicotyledons</taxon>
        <taxon>Gunneridae</taxon>
        <taxon>Pentapetalae</taxon>
        <taxon>rosids</taxon>
        <taxon>fabids</taxon>
        <taxon>Fabales</taxon>
        <taxon>Fabaceae</taxon>
        <taxon>Papilionoideae</taxon>
        <taxon>50 kb inversion clade</taxon>
        <taxon>NPAAA clade</taxon>
        <taxon>indigoferoid/millettioid clade</taxon>
        <taxon>Phaseoleae</taxon>
        <taxon>Vigna</taxon>
    </lineage>
</organism>
<evidence type="ECO:0000256" key="5">
    <source>
        <dbReference type="ARBA" id="ARBA00022679"/>
    </source>
</evidence>
<reference evidence="8 9" key="1">
    <citation type="submission" date="2019-04" db="EMBL/GenBank/DDBJ databases">
        <title>An improved genome assembly and genetic linkage map for asparagus bean, Vigna unguiculata ssp. sesquipedialis.</title>
        <authorList>
            <person name="Xia Q."/>
            <person name="Zhang R."/>
            <person name="Dong Y."/>
        </authorList>
    </citation>
    <scope>NUCLEOTIDE SEQUENCE [LARGE SCALE GENOMIC DNA]</scope>
    <source>
        <tissue evidence="8">Leaf</tissue>
    </source>
</reference>
<comment type="function">
    <text evidence="2">Functions as an E3 ubiquitin ligase.</text>
</comment>
<gene>
    <name evidence="8" type="ORF">DEO72_LG5g1190</name>
</gene>
<evidence type="ECO:0000256" key="3">
    <source>
        <dbReference type="ARBA" id="ARBA00004906"/>
    </source>
</evidence>
<keyword evidence="5" id="KW-0808">Transferase</keyword>
<dbReference type="Gene3D" id="3.30.40.10">
    <property type="entry name" value="Zinc/RING finger domain, C3HC4 (zinc finger)"/>
    <property type="match status" value="2"/>
</dbReference>
<dbReference type="EMBL" id="CP039349">
    <property type="protein sequence ID" value="QCD93119.1"/>
    <property type="molecule type" value="Genomic_DNA"/>
</dbReference>
<comment type="catalytic activity">
    <reaction evidence="1">
        <text>S-ubiquitinyl-[E2 ubiquitin-conjugating enzyme]-L-cysteine + [acceptor protein]-L-lysine = [E2 ubiquitin-conjugating enzyme]-L-cysteine + N(6)-ubiquitinyl-[acceptor protein]-L-lysine.</text>
        <dbReference type="EC" id="2.3.2.27"/>
    </reaction>
</comment>
<accession>A0A4D6LVP1</accession>
<dbReference type="AlphaFoldDB" id="A0A4D6LVP1"/>
<proteinExistence type="predicted"/>
<keyword evidence="6" id="KW-0833">Ubl conjugation pathway</keyword>
<dbReference type="InterPro" id="IPR051348">
    <property type="entry name" value="U-box_ubiquitin_ligases"/>
</dbReference>
<sequence length="293" mass="32261">MVKKIGEASLGDAFSVNLCELLLELSDNIICKGALGQKYTNNMVKERARRLMIQLAADTWGSEFPIGGVMSKKILPACVPTLLEVMRDPHVVVDGFTYEAEAIQGWLDGGNDNSPMTNDKLDPHNLVPIMLFVLQSMTGFKTTYLIGEASLGDAFSVNLCELLLELSDNIICKCALGQKYTNNMVKELARRLMIQLAADTWGSDFPIGGVMSKKILPACVPTLLEVMRDPHVVVDGFTYEAEAIQGWLDGGNDNSPMTNDKLDPHNLVPIMLFVLQSMTGFKTTYLVLFSDFN</sequence>
<dbReference type="CDD" id="cd16655">
    <property type="entry name" value="RING-Ubox_WDSUB1-like"/>
    <property type="match status" value="2"/>
</dbReference>
<dbReference type="EC" id="2.3.2.27" evidence="4"/>
<protein>
    <recommendedName>
        <fullName evidence="4">RING-type E3 ubiquitin transferase</fullName>
        <ecNumber evidence="4">2.3.2.27</ecNumber>
    </recommendedName>
</protein>
<evidence type="ECO:0000313" key="8">
    <source>
        <dbReference type="EMBL" id="QCD93119.1"/>
    </source>
</evidence>
<dbReference type="PROSITE" id="PS51698">
    <property type="entry name" value="U_BOX"/>
    <property type="match status" value="2"/>
</dbReference>
<dbReference type="Proteomes" id="UP000501690">
    <property type="component" value="Linkage Group LG5"/>
</dbReference>
<dbReference type="UniPathway" id="UPA00143"/>
<dbReference type="GO" id="GO:0061630">
    <property type="term" value="F:ubiquitin protein ligase activity"/>
    <property type="evidence" value="ECO:0007669"/>
    <property type="project" value="UniProtKB-EC"/>
</dbReference>
<evidence type="ECO:0000256" key="2">
    <source>
        <dbReference type="ARBA" id="ARBA00003861"/>
    </source>
</evidence>
<evidence type="ECO:0000256" key="6">
    <source>
        <dbReference type="ARBA" id="ARBA00022786"/>
    </source>
</evidence>
<feature type="domain" description="U-box" evidence="7">
    <location>
        <begin position="214"/>
        <end position="288"/>
    </location>
</feature>
<evidence type="ECO:0000256" key="1">
    <source>
        <dbReference type="ARBA" id="ARBA00000900"/>
    </source>
</evidence>
<dbReference type="Pfam" id="PF04564">
    <property type="entry name" value="U-box"/>
    <property type="match status" value="2"/>
</dbReference>